<dbReference type="Gene3D" id="3.40.462.20">
    <property type="match status" value="1"/>
</dbReference>
<protein>
    <submittedName>
        <fullName evidence="8">FAD/FMN-containing dehydrogenase</fullName>
    </submittedName>
</protein>
<dbReference type="InterPro" id="IPR016166">
    <property type="entry name" value="FAD-bd_PCMH"/>
</dbReference>
<dbReference type="RefSeq" id="WP_179832428.1">
    <property type="nucleotide sequence ID" value="NZ_BMRD01000029.1"/>
</dbReference>
<gene>
    <name evidence="8" type="ORF">BJ999_001272</name>
</gene>
<keyword evidence="4" id="KW-0274">FAD</keyword>
<evidence type="ECO:0000256" key="6">
    <source>
        <dbReference type="SAM" id="MobiDB-lite"/>
    </source>
</evidence>
<feature type="region of interest" description="Disordered" evidence="6">
    <location>
        <begin position="1"/>
        <end position="21"/>
    </location>
</feature>
<evidence type="ECO:0000259" key="7">
    <source>
        <dbReference type="PROSITE" id="PS51387"/>
    </source>
</evidence>
<dbReference type="AlphaFoldDB" id="A0A7Y9G6V6"/>
<dbReference type="PANTHER" id="PTHR42973:SF39">
    <property type="entry name" value="FAD-BINDING PCMH-TYPE DOMAIN-CONTAINING PROTEIN"/>
    <property type="match status" value="1"/>
</dbReference>
<dbReference type="InterPro" id="IPR016169">
    <property type="entry name" value="FAD-bd_PCMH_sub2"/>
</dbReference>
<dbReference type="Gene3D" id="3.30.465.10">
    <property type="match status" value="1"/>
</dbReference>
<evidence type="ECO:0000256" key="2">
    <source>
        <dbReference type="ARBA" id="ARBA00005466"/>
    </source>
</evidence>
<dbReference type="InterPro" id="IPR050416">
    <property type="entry name" value="FAD-linked_Oxidoreductase"/>
</dbReference>
<comment type="caution">
    <text evidence="8">The sequence shown here is derived from an EMBL/GenBank/DDBJ whole genome shotgun (WGS) entry which is preliminary data.</text>
</comment>
<organism evidence="8 9">
    <name type="scientific">Actinomadura citrea</name>
    <dbReference type="NCBI Taxonomy" id="46158"/>
    <lineage>
        <taxon>Bacteria</taxon>
        <taxon>Bacillati</taxon>
        <taxon>Actinomycetota</taxon>
        <taxon>Actinomycetes</taxon>
        <taxon>Streptosporangiales</taxon>
        <taxon>Thermomonosporaceae</taxon>
        <taxon>Actinomadura</taxon>
    </lineage>
</organism>
<evidence type="ECO:0000313" key="9">
    <source>
        <dbReference type="Proteomes" id="UP000591272"/>
    </source>
</evidence>
<dbReference type="Pfam" id="PF01565">
    <property type="entry name" value="FAD_binding_4"/>
    <property type="match status" value="1"/>
</dbReference>
<evidence type="ECO:0000256" key="5">
    <source>
        <dbReference type="ARBA" id="ARBA00023002"/>
    </source>
</evidence>
<dbReference type="EMBL" id="JACCBT010000001">
    <property type="protein sequence ID" value="NYE10976.1"/>
    <property type="molecule type" value="Genomic_DNA"/>
</dbReference>
<evidence type="ECO:0000256" key="4">
    <source>
        <dbReference type="ARBA" id="ARBA00022827"/>
    </source>
</evidence>
<accession>A0A7Y9G6V6</accession>
<comment type="similarity">
    <text evidence="2">Belongs to the oxygen-dependent FAD-linked oxidoreductase family.</text>
</comment>
<dbReference type="Proteomes" id="UP000591272">
    <property type="component" value="Unassembled WGS sequence"/>
</dbReference>
<evidence type="ECO:0000313" key="8">
    <source>
        <dbReference type="EMBL" id="NYE10976.1"/>
    </source>
</evidence>
<name>A0A7Y9G6V6_9ACTN</name>
<comment type="cofactor">
    <cofactor evidence="1">
        <name>FAD</name>
        <dbReference type="ChEBI" id="CHEBI:57692"/>
    </cofactor>
</comment>
<evidence type="ECO:0000256" key="3">
    <source>
        <dbReference type="ARBA" id="ARBA00022630"/>
    </source>
</evidence>
<dbReference type="InterPro" id="IPR006094">
    <property type="entry name" value="Oxid_FAD_bind_N"/>
</dbReference>
<sequence>MNTAVQPRTRTAEPPTVDATGPADVRAAILASRERGLPLTVQATGHGTVVPPDEGLLLRTSRMSRVLVDPSRRIARAEAGARWSDVIAAAAPLGLSPLSGSHASVGVTGYTLGGGVGWLSRRFGFAADHLLRAELVTADGRHLTADAGHHPDLFWALRGGSGNFGVVTSLEFRLHPVSTVYAGVALFPGERAADVLTRFRDEAPTRPDALTVSVALTNHADYGRVVAVRAVYAGTAADGARALRSLLKAAGPPLHDDFRTMPYAKTESLGGTAPLHFHLYAGLPDALISAIAHSDASGIEVRHWGGAMARPAPDAGPVGHRDVPFSLTIDGSAADAAPLAAFATGGSFLNFLHDISRTAAAYTPENFRRLREVKRAYDPQNVFHRNHNIRPA</sequence>
<dbReference type="SUPFAM" id="SSF56176">
    <property type="entry name" value="FAD-binding/transporter-associated domain-like"/>
    <property type="match status" value="1"/>
</dbReference>
<proteinExistence type="inferred from homology"/>
<dbReference type="GO" id="GO:0016491">
    <property type="term" value="F:oxidoreductase activity"/>
    <property type="evidence" value="ECO:0007669"/>
    <property type="project" value="UniProtKB-KW"/>
</dbReference>
<keyword evidence="9" id="KW-1185">Reference proteome</keyword>
<dbReference type="GO" id="GO:0071949">
    <property type="term" value="F:FAD binding"/>
    <property type="evidence" value="ECO:0007669"/>
    <property type="project" value="InterPro"/>
</dbReference>
<dbReference type="InterPro" id="IPR012951">
    <property type="entry name" value="BBE"/>
</dbReference>
<keyword evidence="3" id="KW-0285">Flavoprotein</keyword>
<dbReference type="PROSITE" id="PS51387">
    <property type="entry name" value="FAD_PCMH"/>
    <property type="match status" value="1"/>
</dbReference>
<reference evidence="8 9" key="1">
    <citation type="submission" date="2020-07" db="EMBL/GenBank/DDBJ databases">
        <title>Sequencing the genomes of 1000 actinobacteria strains.</title>
        <authorList>
            <person name="Klenk H.-P."/>
        </authorList>
    </citation>
    <scope>NUCLEOTIDE SEQUENCE [LARGE SCALE GENOMIC DNA]</scope>
    <source>
        <strain evidence="8 9">DSM 43461</strain>
    </source>
</reference>
<feature type="domain" description="FAD-binding PCMH-type" evidence="7">
    <location>
        <begin position="9"/>
        <end position="177"/>
    </location>
</feature>
<dbReference type="PANTHER" id="PTHR42973">
    <property type="entry name" value="BINDING OXIDOREDUCTASE, PUTATIVE (AFU_ORTHOLOGUE AFUA_1G17690)-RELATED"/>
    <property type="match status" value="1"/>
</dbReference>
<dbReference type="Pfam" id="PF08031">
    <property type="entry name" value="BBE"/>
    <property type="match status" value="1"/>
</dbReference>
<dbReference type="InterPro" id="IPR036318">
    <property type="entry name" value="FAD-bd_PCMH-like_sf"/>
</dbReference>
<evidence type="ECO:0000256" key="1">
    <source>
        <dbReference type="ARBA" id="ARBA00001974"/>
    </source>
</evidence>
<keyword evidence="5" id="KW-0560">Oxidoreductase</keyword>